<comment type="caution">
    <text evidence="2">The sequence shown here is derived from an EMBL/GenBank/DDBJ whole genome shotgun (WGS) entry which is preliminary data.</text>
</comment>
<reference evidence="2 3" key="1">
    <citation type="submission" date="2020-02" db="EMBL/GenBank/DDBJ databases">
        <title>Draft genome sequence of Haematococcus lacustris strain NIES-144.</title>
        <authorList>
            <person name="Morimoto D."/>
            <person name="Nakagawa S."/>
            <person name="Yoshida T."/>
            <person name="Sawayama S."/>
        </authorList>
    </citation>
    <scope>NUCLEOTIDE SEQUENCE [LARGE SCALE GENOMIC DNA]</scope>
    <source>
        <strain evidence="2 3">NIES-144</strain>
    </source>
</reference>
<evidence type="ECO:0000313" key="2">
    <source>
        <dbReference type="EMBL" id="GFH23310.1"/>
    </source>
</evidence>
<gene>
    <name evidence="2" type="ORF">HaLaN_20906</name>
</gene>
<proteinExistence type="predicted"/>
<keyword evidence="3" id="KW-1185">Reference proteome</keyword>
<name>A0A699ZQ68_HAELA</name>
<dbReference type="EMBL" id="BLLF01002243">
    <property type="protein sequence ID" value="GFH23310.1"/>
    <property type="molecule type" value="Genomic_DNA"/>
</dbReference>
<organism evidence="2 3">
    <name type="scientific">Haematococcus lacustris</name>
    <name type="common">Green alga</name>
    <name type="synonym">Haematococcus pluvialis</name>
    <dbReference type="NCBI Taxonomy" id="44745"/>
    <lineage>
        <taxon>Eukaryota</taxon>
        <taxon>Viridiplantae</taxon>
        <taxon>Chlorophyta</taxon>
        <taxon>core chlorophytes</taxon>
        <taxon>Chlorophyceae</taxon>
        <taxon>CS clade</taxon>
        <taxon>Chlamydomonadales</taxon>
        <taxon>Haematococcaceae</taxon>
        <taxon>Haematococcus</taxon>
    </lineage>
</organism>
<dbReference type="Proteomes" id="UP000485058">
    <property type="component" value="Unassembled WGS sequence"/>
</dbReference>
<dbReference type="AlphaFoldDB" id="A0A699ZQ68"/>
<evidence type="ECO:0000313" key="3">
    <source>
        <dbReference type="Proteomes" id="UP000485058"/>
    </source>
</evidence>
<protein>
    <submittedName>
        <fullName evidence="2">Uncharacterized protein</fullName>
    </submittedName>
</protein>
<evidence type="ECO:0000256" key="1">
    <source>
        <dbReference type="SAM" id="MobiDB-lite"/>
    </source>
</evidence>
<sequence length="76" mass="7995">MAAPQSMRGGLRAVWVQPGRRWGLRGIVHSVQGTSAWPHHSAPGRDHRPAEGAQAGGHSRLLHNAVGPGQASHGQV</sequence>
<accession>A0A699ZQ68</accession>
<feature type="region of interest" description="Disordered" evidence="1">
    <location>
        <begin position="34"/>
        <end position="76"/>
    </location>
</feature>